<keyword evidence="1" id="KW-0732">Signal</keyword>
<evidence type="ECO:0000256" key="1">
    <source>
        <dbReference type="SAM" id="SignalP"/>
    </source>
</evidence>
<dbReference type="EMBL" id="BMYP01000023">
    <property type="protein sequence ID" value="GHD78185.1"/>
    <property type="molecule type" value="Genomic_DNA"/>
</dbReference>
<dbReference type="Gene3D" id="3.40.190.10">
    <property type="entry name" value="Periplasmic binding protein-like II"/>
    <property type="match status" value="2"/>
</dbReference>
<feature type="chain" id="PRO_5047285461" evidence="1">
    <location>
        <begin position="23"/>
        <end position="261"/>
    </location>
</feature>
<dbReference type="PANTHER" id="PTHR38834">
    <property type="entry name" value="PERIPLASMIC SUBSTRATE BINDING PROTEIN FAMILY 3"/>
    <property type="match status" value="1"/>
</dbReference>
<evidence type="ECO:0000313" key="3">
    <source>
        <dbReference type="Proteomes" id="UP000662678"/>
    </source>
</evidence>
<feature type="signal peptide" evidence="1">
    <location>
        <begin position="1"/>
        <end position="22"/>
    </location>
</feature>
<evidence type="ECO:0000313" key="2">
    <source>
        <dbReference type="EMBL" id="GHD78185.1"/>
    </source>
</evidence>
<sequence>MMPRPLLPLLLCLLWLPAPATAAVIHAVTTEFPPFQSEQPAPWGLAPWGLALEAAQALAARNGDTLNVQFLPWPRAYQMAETTPGLLIFCLGRTPQREARYGWIGRIANGDARLWRLASRPEVNPATLQQAQRWQLGVTARDMKADYLLQQGFAYERNLQQSSDDLSNIRKLYAGRIDLLPFSNSLVLAWRARELGLDPQQLQPVLPLPALSTPLYLAFSPGTAPQLSRRYARLFRLLQREGVFERLRQRLQLPRETLPGD</sequence>
<dbReference type="PANTHER" id="PTHR38834:SF3">
    <property type="entry name" value="SOLUTE-BINDING PROTEIN FAMILY 3_N-TERMINAL DOMAIN-CONTAINING PROTEIN"/>
    <property type="match status" value="1"/>
</dbReference>
<dbReference type="RefSeq" id="WP_189353498.1">
    <property type="nucleotide sequence ID" value="NZ_BMYP01000023.1"/>
</dbReference>
<accession>A0ABQ3H9Y0</accession>
<reference evidence="3" key="1">
    <citation type="journal article" date="2019" name="Int. J. Syst. Evol. Microbiol.">
        <title>The Global Catalogue of Microorganisms (GCM) 10K type strain sequencing project: providing services to taxonomists for standard genome sequencing and annotation.</title>
        <authorList>
            <consortium name="The Broad Institute Genomics Platform"/>
            <consortium name="The Broad Institute Genome Sequencing Center for Infectious Disease"/>
            <person name="Wu L."/>
            <person name="Ma J."/>
        </authorList>
    </citation>
    <scope>NUCLEOTIDE SEQUENCE [LARGE SCALE GENOMIC DNA]</scope>
    <source>
        <strain evidence="3">KCTC 23713</strain>
    </source>
</reference>
<protein>
    <submittedName>
        <fullName evidence="2">ABC transporter substrate-binding protein</fullName>
    </submittedName>
</protein>
<dbReference type="SUPFAM" id="SSF53850">
    <property type="entry name" value="Periplasmic binding protein-like II"/>
    <property type="match status" value="1"/>
</dbReference>
<dbReference type="Proteomes" id="UP000662678">
    <property type="component" value="Unassembled WGS sequence"/>
</dbReference>
<comment type="caution">
    <text evidence="2">The sequence shown here is derived from an EMBL/GenBank/DDBJ whole genome shotgun (WGS) entry which is preliminary data.</text>
</comment>
<organism evidence="2 3">
    <name type="scientific">Vogesella fluminis</name>
    <dbReference type="NCBI Taxonomy" id="1069161"/>
    <lineage>
        <taxon>Bacteria</taxon>
        <taxon>Pseudomonadati</taxon>
        <taxon>Pseudomonadota</taxon>
        <taxon>Betaproteobacteria</taxon>
        <taxon>Neisseriales</taxon>
        <taxon>Chromobacteriaceae</taxon>
        <taxon>Vogesella</taxon>
    </lineage>
</organism>
<gene>
    <name evidence="2" type="ORF">GCM10011419_19890</name>
</gene>
<proteinExistence type="predicted"/>
<keyword evidence="3" id="KW-1185">Reference proteome</keyword>
<name>A0ABQ3H9Y0_9NEIS</name>